<dbReference type="EMBL" id="BLPF01000002">
    <property type="protein sequence ID" value="GFJ81504.1"/>
    <property type="molecule type" value="Genomic_DNA"/>
</dbReference>
<evidence type="ECO:0000313" key="3">
    <source>
        <dbReference type="Proteomes" id="UP000482800"/>
    </source>
</evidence>
<feature type="region of interest" description="Disordered" evidence="1">
    <location>
        <begin position="72"/>
        <end position="104"/>
    </location>
</feature>
<organism evidence="2 3">
    <name type="scientific">Phytohabitans houttuyneae</name>
    <dbReference type="NCBI Taxonomy" id="1076126"/>
    <lineage>
        <taxon>Bacteria</taxon>
        <taxon>Bacillati</taxon>
        <taxon>Actinomycetota</taxon>
        <taxon>Actinomycetes</taxon>
        <taxon>Micromonosporales</taxon>
        <taxon>Micromonosporaceae</taxon>
    </lineage>
</organism>
<name>A0A6V8KCM3_9ACTN</name>
<reference evidence="2 3" key="2">
    <citation type="submission" date="2020-03" db="EMBL/GenBank/DDBJ databases">
        <authorList>
            <person name="Ichikawa N."/>
            <person name="Kimura A."/>
            <person name="Kitahashi Y."/>
            <person name="Uohara A."/>
        </authorList>
    </citation>
    <scope>NUCLEOTIDE SEQUENCE [LARGE SCALE GENOMIC DNA]</scope>
    <source>
        <strain evidence="2 3">NBRC 108639</strain>
    </source>
</reference>
<protein>
    <submittedName>
        <fullName evidence="2">Uncharacterized protein</fullName>
    </submittedName>
</protein>
<gene>
    <name evidence="2" type="ORF">Phou_056840</name>
</gene>
<evidence type="ECO:0000256" key="1">
    <source>
        <dbReference type="SAM" id="MobiDB-lite"/>
    </source>
</evidence>
<dbReference type="AlphaFoldDB" id="A0A6V8KCM3"/>
<reference evidence="2 3" key="1">
    <citation type="submission" date="2020-03" db="EMBL/GenBank/DDBJ databases">
        <title>Whole genome shotgun sequence of Phytohabitans houttuyneae NBRC 108639.</title>
        <authorList>
            <person name="Komaki H."/>
            <person name="Tamura T."/>
        </authorList>
    </citation>
    <scope>NUCLEOTIDE SEQUENCE [LARGE SCALE GENOMIC DNA]</scope>
    <source>
        <strain evidence="2 3">NBRC 108639</strain>
    </source>
</reference>
<keyword evidence="3" id="KW-1185">Reference proteome</keyword>
<evidence type="ECO:0000313" key="2">
    <source>
        <dbReference type="EMBL" id="GFJ81504.1"/>
    </source>
</evidence>
<comment type="caution">
    <text evidence="2">The sequence shown here is derived from an EMBL/GenBank/DDBJ whole genome shotgun (WGS) entry which is preliminary data.</text>
</comment>
<sequence length="136" mass="14099">MWSAPTGAHACSGGVPTRVAFASAQGPAPPAWHGWAAVRGPAVPGILPRRSTRLPAAGNEAWGTFRLKAMPRQAPQPTLDVLSATGTAPASLPGASRPDPAPKLTELTTHRANRVLRVSSMMCLCRRPHGPRSGSG</sequence>
<proteinExistence type="predicted"/>
<dbReference type="Proteomes" id="UP000482800">
    <property type="component" value="Unassembled WGS sequence"/>
</dbReference>
<accession>A0A6V8KCM3</accession>